<proteinExistence type="predicted"/>
<dbReference type="AlphaFoldDB" id="A0A8T1PUE0"/>
<sequence>MQNPSMPIKRRFPNTDTVPGKLSSKLTCLHTSPNQKHPFQNQALIMRLKSHPPYPPTNLSNISTSQLSDNQQSFILSKGEPIRDISFMSGPFSLHFSYQKKISSSLIFHFELFNNNEIQFATILQNLDPFKA</sequence>
<comment type="caution">
    <text evidence="1">The sequence shown here is derived from an EMBL/GenBank/DDBJ whole genome shotgun (WGS) entry which is preliminary data.</text>
</comment>
<accession>A0A8T1PUE0</accession>
<dbReference type="Proteomes" id="UP000811609">
    <property type="component" value="Chromosome 7"/>
</dbReference>
<keyword evidence="2" id="KW-1185">Reference proteome</keyword>
<gene>
    <name evidence="1" type="ORF">CIPAW_07G032400</name>
</gene>
<evidence type="ECO:0000313" key="1">
    <source>
        <dbReference type="EMBL" id="KAG6646785.1"/>
    </source>
</evidence>
<dbReference type="EMBL" id="CM031815">
    <property type="protein sequence ID" value="KAG6646785.1"/>
    <property type="molecule type" value="Genomic_DNA"/>
</dbReference>
<evidence type="ECO:0000313" key="2">
    <source>
        <dbReference type="Proteomes" id="UP000811609"/>
    </source>
</evidence>
<name>A0A8T1PUE0_CARIL</name>
<protein>
    <submittedName>
        <fullName evidence="1">Uncharacterized protein</fullName>
    </submittedName>
</protein>
<reference evidence="1" key="1">
    <citation type="submission" date="2020-12" db="EMBL/GenBank/DDBJ databases">
        <title>WGS assembly of Carya illinoinensis cv. Pawnee.</title>
        <authorList>
            <person name="Platts A."/>
            <person name="Shu S."/>
            <person name="Wright S."/>
            <person name="Barry K."/>
            <person name="Edger P."/>
            <person name="Pires J.C."/>
            <person name="Schmutz J."/>
        </authorList>
    </citation>
    <scope>NUCLEOTIDE SEQUENCE</scope>
    <source>
        <tissue evidence="1">Leaf</tissue>
    </source>
</reference>
<organism evidence="1 2">
    <name type="scientific">Carya illinoinensis</name>
    <name type="common">Pecan</name>
    <dbReference type="NCBI Taxonomy" id="32201"/>
    <lineage>
        <taxon>Eukaryota</taxon>
        <taxon>Viridiplantae</taxon>
        <taxon>Streptophyta</taxon>
        <taxon>Embryophyta</taxon>
        <taxon>Tracheophyta</taxon>
        <taxon>Spermatophyta</taxon>
        <taxon>Magnoliopsida</taxon>
        <taxon>eudicotyledons</taxon>
        <taxon>Gunneridae</taxon>
        <taxon>Pentapetalae</taxon>
        <taxon>rosids</taxon>
        <taxon>fabids</taxon>
        <taxon>Fagales</taxon>
        <taxon>Juglandaceae</taxon>
        <taxon>Carya</taxon>
    </lineage>
</organism>